<gene>
    <name evidence="3" type="primary">RPN12</name>
    <name evidence="3" type="ORF">Sste5346_003024</name>
</gene>
<dbReference type="InterPro" id="IPR033464">
    <property type="entry name" value="CSN8_PSD8_EIF3K"/>
</dbReference>
<dbReference type="Gene3D" id="1.25.40.990">
    <property type="match status" value="1"/>
</dbReference>
<feature type="domain" description="CSN8/PSMD8/EIF3K" evidence="2">
    <location>
        <begin position="106"/>
        <end position="238"/>
    </location>
</feature>
<reference evidence="3 4" key="1">
    <citation type="journal article" date="2024" name="IMA Fungus">
        <title>IMA Genome - F19 : A genome assembly and annotation guide to empower mycologists, including annotated draft genome sequences of Ceratocystis pirilliformis, Diaporthe australafricana, Fusarium ophioides, Paecilomyces lecythidis, and Sporothrix stenoceras.</title>
        <authorList>
            <person name="Aylward J."/>
            <person name="Wilson A.M."/>
            <person name="Visagie C.M."/>
            <person name="Spraker J."/>
            <person name="Barnes I."/>
            <person name="Buitendag C."/>
            <person name="Ceriani C."/>
            <person name="Del Mar Angel L."/>
            <person name="du Plessis D."/>
            <person name="Fuchs T."/>
            <person name="Gasser K."/>
            <person name="Kramer D."/>
            <person name="Li W."/>
            <person name="Munsamy K."/>
            <person name="Piso A."/>
            <person name="Price J.L."/>
            <person name="Sonnekus B."/>
            <person name="Thomas C."/>
            <person name="van der Nest A."/>
            <person name="van Dijk A."/>
            <person name="van Heerden A."/>
            <person name="van Vuuren N."/>
            <person name="Yilmaz N."/>
            <person name="Duong T.A."/>
            <person name="van der Merwe N.A."/>
            <person name="Wingfield M.J."/>
            <person name="Wingfield B.D."/>
        </authorList>
    </citation>
    <scope>NUCLEOTIDE SEQUENCE [LARGE SCALE GENOMIC DNA]</scope>
    <source>
        <strain evidence="3 4">CMW 5346</strain>
    </source>
</reference>
<dbReference type="InterPro" id="IPR006746">
    <property type="entry name" value="26S_Psome_Rpn12"/>
</dbReference>
<accession>A0ABR3ZFY5</accession>
<protein>
    <submittedName>
        <fullName evidence="3">Regulatory particle non-ATPase</fullName>
    </submittedName>
</protein>
<dbReference type="EMBL" id="JAWCUI010000013">
    <property type="protein sequence ID" value="KAL1899102.1"/>
    <property type="molecule type" value="Genomic_DNA"/>
</dbReference>
<organism evidence="3 4">
    <name type="scientific">Sporothrix stenoceras</name>
    <dbReference type="NCBI Taxonomy" id="5173"/>
    <lineage>
        <taxon>Eukaryota</taxon>
        <taxon>Fungi</taxon>
        <taxon>Dikarya</taxon>
        <taxon>Ascomycota</taxon>
        <taxon>Pezizomycotina</taxon>
        <taxon>Sordariomycetes</taxon>
        <taxon>Sordariomycetidae</taxon>
        <taxon>Ophiostomatales</taxon>
        <taxon>Ophiostomataceae</taxon>
        <taxon>Sporothrix</taxon>
    </lineage>
</organism>
<keyword evidence="1" id="KW-0647">Proteasome</keyword>
<name>A0ABR3ZFY5_9PEZI</name>
<evidence type="ECO:0000313" key="4">
    <source>
        <dbReference type="Proteomes" id="UP001583186"/>
    </source>
</evidence>
<dbReference type="PANTHER" id="PTHR12387:SF0">
    <property type="entry name" value="26S PROTEASOME NON-ATPASE REGULATORY SUBUNIT 8"/>
    <property type="match status" value="1"/>
</dbReference>
<dbReference type="Proteomes" id="UP001583186">
    <property type="component" value="Unassembled WGS sequence"/>
</dbReference>
<evidence type="ECO:0000313" key="3">
    <source>
        <dbReference type="EMBL" id="KAL1899102.1"/>
    </source>
</evidence>
<evidence type="ECO:0000259" key="2">
    <source>
        <dbReference type="Pfam" id="PF10075"/>
    </source>
</evidence>
<evidence type="ECO:0000256" key="1">
    <source>
        <dbReference type="ARBA" id="ARBA00022942"/>
    </source>
</evidence>
<proteinExistence type="predicted"/>
<dbReference type="PANTHER" id="PTHR12387">
    <property type="entry name" value="26S PROTEASOME NON-ATPASE REGULATORY SUBUNIT 8"/>
    <property type="match status" value="1"/>
</dbReference>
<sequence>MAERKLTQILTQLKSSRTYPEQAKLLSKAKLALLQLGALTPSLTTDSGSAVPASVLALARETFEQGALCSIRAQDADAFTRYVQQLAPFYALPGAVLPPNVAERNKVTGLYLLLLLTEGRYGEFHSELESISTREGAGSEDDRYLGYPIRLERWLMEGSYDRVWKAMKQGEEPCEEYSVFSEILTSQVRSEIASSSERAYPSLPLSSTKSLLFLDSEGAVVEFARHRGWTIKDGQIYFPSTTTAVSAGGAPHAPAPDGTVTAEDGLTQEPAEKEVSQMVIENVLGYARQLETIV</sequence>
<keyword evidence="4" id="KW-1185">Reference proteome</keyword>
<comment type="caution">
    <text evidence="3">The sequence shown here is derived from an EMBL/GenBank/DDBJ whole genome shotgun (WGS) entry which is preliminary data.</text>
</comment>
<dbReference type="Pfam" id="PF10075">
    <property type="entry name" value="CSN8_PSD8_EIF3K"/>
    <property type="match status" value="1"/>
</dbReference>